<dbReference type="GO" id="GO:0006302">
    <property type="term" value="P:double-strand break repair"/>
    <property type="evidence" value="ECO:0007669"/>
    <property type="project" value="TreeGrafter"/>
</dbReference>
<name>Q0VP21_ALCBS</name>
<keyword evidence="4 8" id="KW-0227">DNA damage</keyword>
<dbReference type="EMBL" id="AM286690">
    <property type="protein sequence ID" value="CAL17077.1"/>
    <property type="molecule type" value="Genomic_DNA"/>
</dbReference>
<dbReference type="InterPro" id="IPR022572">
    <property type="entry name" value="DNA_rep/recomb_RecO_N"/>
</dbReference>
<dbReference type="Pfam" id="PF02565">
    <property type="entry name" value="RecO_C"/>
    <property type="match status" value="1"/>
</dbReference>
<dbReference type="Pfam" id="PF11967">
    <property type="entry name" value="RecO_N"/>
    <property type="match status" value="1"/>
</dbReference>
<evidence type="ECO:0000256" key="6">
    <source>
        <dbReference type="ARBA" id="ARBA00023204"/>
    </source>
</evidence>
<dbReference type="PANTHER" id="PTHR33991">
    <property type="entry name" value="DNA REPAIR PROTEIN RECO"/>
    <property type="match status" value="1"/>
</dbReference>
<dbReference type="Gene3D" id="1.20.1440.120">
    <property type="entry name" value="Recombination protein O, C-terminal domain"/>
    <property type="match status" value="1"/>
</dbReference>
<dbReference type="HAMAP" id="MF_00201">
    <property type="entry name" value="RecO"/>
    <property type="match status" value="1"/>
</dbReference>
<accession>Q0VP21</accession>
<evidence type="ECO:0000256" key="4">
    <source>
        <dbReference type="ARBA" id="ARBA00022763"/>
    </source>
</evidence>
<evidence type="ECO:0000256" key="7">
    <source>
        <dbReference type="ARBA" id="ARBA00033409"/>
    </source>
</evidence>
<dbReference type="KEGG" id="abo:ABO_1629"/>
<comment type="similarity">
    <text evidence="2 8">Belongs to the RecO family.</text>
</comment>
<dbReference type="SUPFAM" id="SSF50249">
    <property type="entry name" value="Nucleic acid-binding proteins"/>
    <property type="match status" value="1"/>
</dbReference>
<dbReference type="AlphaFoldDB" id="Q0VP21"/>
<dbReference type="InterPro" id="IPR042242">
    <property type="entry name" value="RecO_C"/>
</dbReference>
<dbReference type="NCBIfam" id="TIGR00613">
    <property type="entry name" value="reco"/>
    <property type="match status" value="1"/>
</dbReference>
<reference evidence="10 11" key="1">
    <citation type="journal article" date="2006" name="Nat. Biotechnol.">
        <title>Genome sequence of the ubiquitous hydrocarbon-degrading marine bacterium Alcanivorax borkumensis.</title>
        <authorList>
            <person name="Schneiker S."/>
            <person name="Martins dos Santos V.A.P."/>
            <person name="Bartels D."/>
            <person name="Bekel T."/>
            <person name="Brecht M."/>
            <person name="Buhrmester J."/>
            <person name="Chernikova T.N."/>
            <person name="Denaro R."/>
            <person name="Ferrer M."/>
            <person name="Gertler C."/>
            <person name="Goesmann A."/>
            <person name="Golyshina O.V."/>
            <person name="Kaminski F."/>
            <person name="Khachane A.N."/>
            <person name="Lang S."/>
            <person name="Linke B."/>
            <person name="McHardy A.C."/>
            <person name="Meyer F."/>
            <person name="Nechitaylo T."/>
            <person name="Puehler A."/>
            <person name="Regenhardt D."/>
            <person name="Rupp O."/>
            <person name="Sabirova J.S."/>
            <person name="Selbitschka W."/>
            <person name="Yakimov M.M."/>
            <person name="Timmis K.N."/>
            <person name="Vorhoelter F.-J."/>
            <person name="Weidner S."/>
            <person name="Kaiser O."/>
            <person name="Golyshin P.N."/>
        </authorList>
    </citation>
    <scope>NUCLEOTIDE SEQUENCE [LARGE SCALE GENOMIC DNA]</scope>
    <source>
        <strain evidence="11">ATCC 700651 / DSM 11573 / NCIMB 13689 / SK2</strain>
    </source>
</reference>
<evidence type="ECO:0000259" key="9">
    <source>
        <dbReference type="Pfam" id="PF11967"/>
    </source>
</evidence>
<keyword evidence="5 8" id="KW-0233">DNA recombination</keyword>
<protein>
    <recommendedName>
        <fullName evidence="3 8">DNA repair protein RecO</fullName>
    </recommendedName>
    <alternativeName>
        <fullName evidence="7 8">Recombination protein O</fullName>
    </alternativeName>
</protein>
<dbReference type="STRING" id="393595.ABO_1629"/>
<dbReference type="Proteomes" id="UP000008871">
    <property type="component" value="Chromosome"/>
</dbReference>
<dbReference type="InterPro" id="IPR012340">
    <property type="entry name" value="NA-bd_OB-fold"/>
</dbReference>
<evidence type="ECO:0000313" key="11">
    <source>
        <dbReference type="Proteomes" id="UP000008871"/>
    </source>
</evidence>
<dbReference type="Gene3D" id="2.40.50.140">
    <property type="entry name" value="Nucleic acid-binding proteins"/>
    <property type="match status" value="1"/>
</dbReference>
<keyword evidence="6 8" id="KW-0234">DNA repair</keyword>
<sequence length="225" mass="25102">MIPDSSALQAAWLIHRRPFRNTSLTVDLFLPNLGRVGAVVRGGRKDPLLAPFTPLWVELKPSGDMYSLRACEPRGNRLLLSGKALYCGFYLNELLTRLLHRDDPNPAIWPLYEQALSDLLTDIPLDITLRQFELAALEEIGYGIALDQDVHGQELEADARYQLNPEQGLVRTEAAPSYVGADLLAICGGNWHPTARKAALNVCRQMLAPHLGNRPLKSRELFRGK</sequence>
<dbReference type="InterPro" id="IPR003717">
    <property type="entry name" value="RecO"/>
</dbReference>
<feature type="domain" description="DNA replication/recombination mediator RecO N-terminal" evidence="9">
    <location>
        <begin position="10"/>
        <end position="74"/>
    </location>
</feature>
<dbReference type="PANTHER" id="PTHR33991:SF1">
    <property type="entry name" value="DNA REPAIR PROTEIN RECO"/>
    <property type="match status" value="1"/>
</dbReference>
<evidence type="ECO:0000256" key="2">
    <source>
        <dbReference type="ARBA" id="ARBA00007452"/>
    </source>
</evidence>
<evidence type="ECO:0000256" key="8">
    <source>
        <dbReference type="HAMAP-Rule" id="MF_00201"/>
    </source>
</evidence>
<dbReference type="GO" id="GO:0006310">
    <property type="term" value="P:DNA recombination"/>
    <property type="evidence" value="ECO:0007669"/>
    <property type="project" value="UniProtKB-UniRule"/>
</dbReference>
<evidence type="ECO:0000313" key="10">
    <source>
        <dbReference type="EMBL" id="CAL17077.1"/>
    </source>
</evidence>
<comment type="function">
    <text evidence="1 8">Involved in DNA repair and RecF pathway recombination.</text>
</comment>
<evidence type="ECO:0000256" key="3">
    <source>
        <dbReference type="ARBA" id="ARBA00021310"/>
    </source>
</evidence>
<gene>
    <name evidence="8 10" type="primary">recO</name>
    <name evidence="10" type="ordered locus">ABO_1629</name>
</gene>
<proteinExistence type="inferred from homology"/>
<dbReference type="eggNOG" id="COG1381">
    <property type="taxonomic scope" value="Bacteria"/>
</dbReference>
<organism evidence="10 11">
    <name type="scientific">Alcanivorax borkumensis (strain ATCC 700651 / DSM 11573 / NCIMB 13689 / SK2)</name>
    <dbReference type="NCBI Taxonomy" id="393595"/>
    <lineage>
        <taxon>Bacteria</taxon>
        <taxon>Pseudomonadati</taxon>
        <taxon>Pseudomonadota</taxon>
        <taxon>Gammaproteobacteria</taxon>
        <taxon>Oceanospirillales</taxon>
        <taxon>Alcanivoracaceae</taxon>
        <taxon>Alcanivorax</taxon>
    </lineage>
</organism>
<dbReference type="GO" id="GO:0043590">
    <property type="term" value="C:bacterial nucleoid"/>
    <property type="evidence" value="ECO:0007669"/>
    <property type="project" value="TreeGrafter"/>
</dbReference>
<dbReference type="InterPro" id="IPR037278">
    <property type="entry name" value="ARFGAP/RecO"/>
</dbReference>
<dbReference type="SUPFAM" id="SSF57863">
    <property type="entry name" value="ArfGap/RecO-like zinc finger"/>
    <property type="match status" value="1"/>
</dbReference>
<dbReference type="HOGENOM" id="CLU_066645_1_0_6"/>
<evidence type="ECO:0000256" key="1">
    <source>
        <dbReference type="ARBA" id="ARBA00003065"/>
    </source>
</evidence>
<keyword evidence="11" id="KW-1185">Reference proteome</keyword>
<dbReference type="OrthoDB" id="9804792at2"/>
<dbReference type="RefSeq" id="WP_011588910.1">
    <property type="nucleotide sequence ID" value="NC_008260.1"/>
</dbReference>
<evidence type="ECO:0000256" key="5">
    <source>
        <dbReference type="ARBA" id="ARBA00023172"/>
    </source>
</evidence>